<dbReference type="InterPro" id="IPR029063">
    <property type="entry name" value="SAM-dependent_MTases_sf"/>
</dbReference>
<dbReference type="Proteomes" id="UP001500713">
    <property type="component" value="Unassembled WGS sequence"/>
</dbReference>
<sequence length="206" mass="23406">MKNNIVSGTEGYASQAPFLLEQYEKLSFEESYVAAITYFPQMPSKILDIGSGTGRDAAWLDERGHDVIAAEPTKEMREGAIRLHPSPDIRWLDDSLPDLEKIRNLNEQFDFILINAVWMHLDKDQRDTAMKHVSALLGQDARLFISLRHGPVPNGRQMFAVSAEETIELASSFKLIPIYNERTESLLPSNKATGVWWTKLIFERQA</sequence>
<dbReference type="SUPFAM" id="SSF53335">
    <property type="entry name" value="S-adenosyl-L-methionine-dependent methyltransferases"/>
    <property type="match status" value="1"/>
</dbReference>
<organism evidence="1 2">
    <name type="scientific">Parasphingorhabdus litoris</name>
    <dbReference type="NCBI Taxonomy" id="394733"/>
    <lineage>
        <taxon>Bacteria</taxon>
        <taxon>Pseudomonadati</taxon>
        <taxon>Pseudomonadota</taxon>
        <taxon>Alphaproteobacteria</taxon>
        <taxon>Sphingomonadales</taxon>
        <taxon>Sphingomonadaceae</taxon>
        <taxon>Parasphingorhabdus</taxon>
    </lineage>
</organism>
<dbReference type="PANTHER" id="PTHR43861">
    <property type="entry name" value="TRANS-ACONITATE 2-METHYLTRANSFERASE-RELATED"/>
    <property type="match status" value="1"/>
</dbReference>
<dbReference type="EMBL" id="BAAAEM010000003">
    <property type="protein sequence ID" value="GAA0479961.1"/>
    <property type="molecule type" value="Genomic_DNA"/>
</dbReference>
<dbReference type="CDD" id="cd02440">
    <property type="entry name" value="AdoMet_MTases"/>
    <property type="match status" value="1"/>
</dbReference>
<gene>
    <name evidence="1" type="ORF">GCM10009096_22420</name>
</gene>
<evidence type="ECO:0000313" key="2">
    <source>
        <dbReference type="Proteomes" id="UP001500713"/>
    </source>
</evidence>
<accession>A0ABN1AM78</accession>
<comment type="caution">
    <text evidence="1">The sequence shown here is derived from an EMBL/GenBank/DDBJ whole genome shotgun (WGS) entry which is preliminary data.</text>
</comment>
<proteinExistence type="predicted"/>
<evidence type="ECO:0008006" key="3">
    <source>
        <dbReference type="Google" id="ProtNLM"/>
    </source>
</evidence>
<evidence type="ECO:0000313" key="1">
    <source>
        <dbReference type="EMBL" id="GAA0479961.1"/>
    </source>
</evidence>
<dbReference type="RefSeq" id="WP_229953696.1">
    <property type="nucleotide sequence ID" value="NZ_BAAAEM010000003.1"/>
</dbReference>
<reference evidence="1 2" key="1">
    <citation type="journal article" date="2019" name="Int. J. Syst. Evol. Microbiol.">
        <title>The Global Catalogue of Microorganisms (GCM) 10K type strain sequencing project: providing services to taxonomists for standard genome sequencing and annotation.</title>
        <authorList>
            <consortium name="The Broad Institute Genomics Platform"/>
            <consortium name="The Broad Institute Genome Sequencing Center for Infectious Disease"/>
            <person name="Wu L."/>
            <person name="Ma J."/>
        </authorList>
    </citation>
    <scope>NUCLEOTIDE SEQUENCE [LARGE SCALE GENOMIC DNA]</scope>
    <source>
        <strain evidence="1 2">JCM 14162</strain>
    </source>
</reference>
<dbReference type="Gene3D" id="3.40.50.150">
    <property type="entry name" value="Vaccinia Virus protein VP39"/>
    <property type="match status" value="1"/>
</dbReference>
<dbReference type="Pfam" id="PF13489">
    <property type="entry name" value="Methyltransf_23"/>
    <property type="match status" value="1"/>
</dbReference>
<keyword evidence="2" id="KW-1185">Reference proteome</keyword>
<name>A0ABN1AM78_9SPHN</name>
<protein>
    <recommendedName>
        <fullName evidence="3">Class I SAM-dependent methyltransferase</fullName>
    </recommendedName>
</protein>